<gene>
    <name evidence="1" type="ORF">LPJ66_005409</name>
</gene>
<comment type="caution">
    <text evidence="1">The sequence shown here is derived from an EMBL/GenBank/DDBJ whole genome shotgun (WGS) entry which is preliminary data.</text>
</comment>
<accession>A0ACC1IGZ7</accession>
<name>A0ACC1IGZ7_9FUNG</name>
<organism evidence="1 2">
    <name type="scientific">Kickxella alabastrina</name>
    <dbReference type="NCBI Taxonomy" id="61397"/>
    <lineage>
        <taxon>Eukaryota</taxon>
        <taxon>Fungi</taxon>
        <taxon>Fungi incertae sedis</taxon>
        <taxon>Zoopagomycota</taxon>
        <taxon>Kickxellomycotina</taxon>
        <taxon>Kickxellomycetes</taxon>
        <taxon>Kickxellales</taxon>
        <taxon>Kickxellaceae</taxon>
        <taxon>Kickxella</taxon>
    </lineage>
</organism>
<proteinExistence type="predicted"/>
<dbReference type="EMBL" id="JANBPG010000745">
    <property type="protein sequence ID" value="KAJ1894056.1"/>
    <property type="molecule type" value="Genomic_DNA"/>
</dbReference>
<keyword evidence="2" id="KW-1185">Reference proteome</keyword>
<protein>
    <submittedName>
        <fullName evidence="1">Uncharacterized protein</fullName>
    </submittedName>
</protein>
<feature type="non-terminal residue" evidence="1">
    <location>
        <position position="1"/>
    </location>
</feature>
<reference evidence="1" key="1">
    <citation type="submission" date="2022-07" db="EMBL/GenBank/DDBJ databases">
        <title>Phylogenomic reconstructions and comparative analyses of Kickxellomycotina fungi.</title>
        <authorList>
            <person name="Reynolds N.K."/>
            <person name="Stajich J.E."/>
            <person name="Barry K."/>
            <person name="Grigoriev I.V."/>
            <person name="Crous P."/>
            <person name="Smith M.E."/>
        </authorList>
    </citation>
    <scope>NUCLEOTIDE SEQUENCE</scope>
    <source>
        <strain evidence="1">Benny 63K</strain>
    </source>
</reference>
<dbReference type="Proteomes" id="UP001150581">
    <property type="component" value="Unassembled WGS sequence"/>
</dbReference>
<sequence length="211" mass="23466">VLVMTPQRVSKVVWAGDIEALVNGMCMLREKEVAMWAAIMLLGLLDTSDVAVSKRHMRRAAGCRLLEVLSEALPKSANGSARGSSNQLALRTEYHRRMIDLAFLPALLGVARQSVSELELLRMLTESLVRLCTFLMVYRLAAEENATGVANPQMVQLLELGAVDVITARVHQNDQGMSSWGIEFLHEFMSRSVSNETAIFKRVNVFSLNYN</sequence>
<evidence type="ECO:0000313" key="2">
    <source>
        <dbReference type="Proteomes" id="UP001150581"/>
    </source>
</evidence>
<evidence type="ECO:0000313" key="1">
    <source>
        <dbReference type="EMBL" id="KAJ1894056.1"/>
    </source>
</evidence>